<sequence length="109" mass="10978">MQTQVQCMAPTITLPLENQVSTLGEYVSEQVRPASTKRQMVTEAGKDALSSGAGLATGAGIAALGLAGPLGTIIGAGLAGAATKGRLETIVDVRNNCSPLGARVDQSLL</sequence>
<dbReference type="Proteomes" id="UP000001879">
    <property type="component" value="Chromosome"/>
</dbReference>
<reference evidence="2" key="1">
    <citation type="submission" date="2010-02" db="EMBL/GenBank/DDBJ databases">
        <title>Complete sequence of chromosome of Natrialba magadii ATCC 43099.</title>
        <authorList>
            <consortium name="US DOE Joint Genome Institute"/>
            <person name="Lucas S."/>
            <person name="Copeland A."/>
            <person name="Lapidus A."/>
            <person name="Cheng J.-F."/>
            <person name="Bruce D."/>
            <person name="Goodwin L."/>
            <person name="Pitluck S."/>
            <person name="Davenport K."/>
            <person name="Saunders E."/>
            <person name="Detter J.C."/>
            <person name="Han C."/>
            <person name="Tapia R."/>
            <person name="Land M."/>
            <person name="Hauser L."/>
            <person name="Kyrpides N."/>
            <person name="Mikhailova N."/>
            <person name="De Castro R.E."/>
            <person name="Maupin-Furlow J.A."/>
            <person name="Woyke T."/>
        </authorList>
    </citation>
    <scope>NUCLEOTIDE SEQUENCE [LARGE SCALE GENOMIC DNA]</scope>
    <source>
        <strain evidence="2">ATCC 43099 / DSM 3394 / CCM 3739 / CIP 104546 / IAM 13178 / JCM 8861 / NBRC 102185 / NCIMB 2190 / MS3</strain>
    </source>
</reference>
<accession>D3SZJ5</accession>
<proteinExistence type="predicted"/>
<evidence type="ECO:0000313" key="2">
    <source>
        <dbReference type="Proteomes" id="UP000001879"/>
    </source>
</evidence>
<reference evidence="1 2" key="2">
    <citation type="journal article" date="2012" name="BMC Genomics">
        <title>A comparative genomics perspective on the genetic content of the alkaliphilic haloarchaeon Natrialba magadii ATCC 43099T.</title>
        <authorList>
            <person name="Siddaramappa S."/>
            <person name="Challacombe J.F."/>
            <person name="Decastro R.E."/>
            <person name="Pfeiffer F."/>
            <person name="Sastre D.E."/>
            <person name="Gimenez M.I."/>
            <person name="Paggi R.A."/>
            <person name="Detter J.C."/>
            <person name="Davenport K.W."/>
            <person name="Goodwin L.A."/>
            <person name="Kyrpides N."/>
            <person name="Tapia R."/>
            <person name="Pitluck S."/>
            <person name="Lucas S."/>
            <person name="Woyke T."/>
            <person name="Maupin-Furlow J.A."/>
        </authorList>
    </citation>
    <scope>NUCLEOTIDE SEQUENCE [LARGE SCALE GENOMIC DNA]</scope>
    <source>
        <strain evidence="2">ATCC 43099 / DSM 3394 / CCM 3739 / CIP 104546 / IAM 13178 / JCM 8861 / NBRC 102185 / NCIMB 2190 / MS3</strain>
    </source>
</reference>
<dbReference type="PaxDb" id="547559-Nmag_0744"/>
<dbReference type="AlphaFoldDB" id="D3SZJ5"/>
<dbReference type="KEGG" id="nmg:Nmag_0744"/>
<keyword evidence="2" id="KW-1185">Reference proteome</keyword>
<organism evidence="1 2">
    <name type="scientific">Natrialba magadii (strain ATCC 43099 / DSM 3394 / CCM 3739 / CIP 104546 / IAM 13178 / JCM 8861 / NBRC 102185 / NCIMB 2190 / MS3)</name>
    <name type="common">Natronobacterium magadii</name>
    <dbReference type="NCBI Taxonomy" id="547559"/>
    <lineage>
        <taxon>Archaea</taxon>
        <taxon>Methanobacteriati</taxon>
        <taxon>Methanobacteriota</taxon>
        <taxon>Stenosarchaea group</taxon>
        <taxon>Halobacteria</taxon>
        <taxon>Halobacteriales</taxon>
        <taxon>Natrialbaceae</taxon>
        <taxon>Natrialba</taxon>
    </lineage>
</organism>
<dbReference type="STRING" id="547559.Nmag_0744"/>
<dbReference type="EMBL" id="CP001932">
    <property type="protein sequence ID" value="ADD04329.1"/>
    <property type="molecule type" value="Genomic_DNA"/>
</dbReference>
<gene>
    <name evidence="1" type="ordered locus">Nmag_0744</name>
</gene>
<dbReference type="HOGENOM" id="CLU_2177943_0_0_2"/>
<protein>
    <submittedName>
        <fullName evidence="1">Uncharacterized protein</fullName>
    </submittedName>
</protein>
<name>D3SZJ5_NATMM</name>
<evidence type="ECO:0000313" key="1">
    <source>
        <dbReference type="EMBL" id="ADD04329.1"/>
    </source>
</evidence>